<evidence type="ECO:0000313" key="2">
    <source>
        <dbReference type="Proteomes" id="UP001321520"/>
    </source>
</evidence>
<accession>A0ABY9EA00</accession>
<evidence type="ECO:0000313" key="1">
    <source>
        <dbReference type="EMBL" id="WKD48329.1"/>
    </source>
</evidence>
<sequence length="69" mass="7943">MKNKVAEFLRWHIEPRHLFTPVATTNVLHTVEILPEEQGTIIRGCTHVFIFGVRVASFQRTAPWQQTTG</sequence>
<dbReference type="EMBL" id="CP098023">
    <property type="protein sequence ID" value="WKD48329.1"/>
    <property type="molecule type" value="Genomic_DNA"/>
</dbReference>
<dbReference type="Proteomes" id="UP001321520">
    <property type="component" value="Chromosome"/>
</dbReference>
<reference evidence="1 2" key="1">
    <citation type="submission" date="2022-05" db="EMBL/GenBank/DDBJ databases">
        <title>Microbulbifer sp. nov., isolated from sponge.</title>
        <authorList>
            <person name="Gao L."/>
        </authorList>
    </citation>
    <scope>NUCLEOTIDE SEQUENCE [LARGE SCALE GENOMIC DNA]</scope>
    <source>
        <strain evidence="1 2">MI-G</strain>
    </source>
</reference>
<name>A0ABY9EA00_9GAMM</name>
<protein>
    <submittedName>
        <fullName evidence="1">Uncharacterized protein</fullName>
    </submittedName>
</protein>
<proteinExistence type="predicted"/>
<dbReference type="RefSeq" id="WP_301414051.1">
    <property type="nucleotide sequence ID" value="NZ_CP098023.1"/>
</dbReference>
<keyword evidence="2" id="KW-1185">Reference proteome</keyword>
<gene>
    <name evidence="1" type="ORF">M8T91_10320</name>
</gene>
<organism evidence="1 2">
    <name type="scientific">Microbulbifer spongiae</name>
    <dbReference type="NCBI Taxonomy" id="2944933"/>
    <lineage>
        <taxon>Bacteria</taxon>
        <taxon>Pseudomonadati</taxon>
        <taxon>Pseudomonadota</taxon>
        <taxon>Gammaproteobacteria</taxon>
        <taxon>Cellvibrionales</taxon>
        <taxon>Microbulbiferaceae</taxon>
        <taxon>Microbulbifer</taxon>
    </lineage>
</organism>